<evidence type="ECO:0000256" key="7">
    <source>
        <dbReference type="PROSITE-ProRule" id="PRU00278"/>
    </source>
</evidence>
<dbReference type="GO" id="GO:0003755">
    <property type="term" value="F:peptidyl-prolyl cis-trans isomerase activity"/>
    <property type="evidence" value="ECO:0007669"/>
    <property type="project" value="UniProtKB-KW"/>
</dbReference>
<dbReference type="Gene3D" id="3.10.50.40">
    <property type="match status" value="1"/>
</dbReference>
<sequence length="250" mass="28332">MTGIVRIDDEVLGVEEFVRLLKLTGQFEGLVEQIVRDKLTVHAAKRQGMVVTAEEIQERADQFRRVQGLHRAADMNHYLDALNVSLDEFEAFITDSLYQERMMAQVCSEAAVQEYFALNSPRFDSIEVSHIVVDSEGKARELISYLQDDPDAFAEMAREHSIADTRERGGEIGKVLRGSLKTEIEAKVFNAEPGDLLGPFPAADRSFFEVFLVRAKHPATLDSEVAVEVRRLLREDWLMARAQEHVIEAR</sequence>
<dbReference type="SUPFAM" id="SSF54534">
    <property type="entry name" value="FKBP-like"/>
    <property type="match status" value="1"/>
</dbReference>
<evidence type="ECO:0000313" key="9">
    <source>
        <dbReference type="EMBL" id="AMR79306.1"/>
    </source>
</evidence>
<evidence type="ECO:0000259" key="8">
    <source>
        <dbReference type="PROSITE" id="PS50198"/>
    </source>
</evidence>
<comment type="catalytic activity">
    <reaction evidence="1">
        <text>[protein]-peptidylproline (omega=180) = [protein]-peptidylproline (omega=0)</text>
        <dbReference type="Rhea" id="RHEA:16237"/>
        <dbReference type="Rhea" id="RHEA-COMP:10747"/>
        <dbReference type="Rhea" id="RHEA-COMP:10748"/>
        <dbReference type="ChEBI" id="CHEBI:83833"/>
        <dbReference type="ChEBI" id="CHEBI:83834"/>
        <dbReference type="EC" id="5.2.1.8"/>
    </reaction>
</comment>
<reference evidence="9 10" key="1">
    <citation type="submission" date="2016-03" db="EMBL/GenBank/DDBJ databases">
        <title>Complete genome sequence of a novel chlorpyrifos degrading bacterium, Cupriavidus nantongensis sp. X1.</title>
        <authorList>
            <person name="Fang L."/>
        </authorList>
    </citation>
    <scope>NUCLEOTIDE SEQUENCE [LARGE SCALE GENOMIC DNA]</scope>
    <source>
        <strain evidence="9 10">X1</strain>
    </source>
</reference>
<dbReference type="InterPro" id="IPR050245">
    <property type="entry name" value="PrsA_foldase"/>
</dbReference>
<evidence type="ECO:0000256" key="3">
    <source>
        <dbReference type="ARBA" id="ARBA00013194"/>
    </source>
</evidence>
<dbReference type="Gene3D" id="1.10.4030.10">
    <property type="entry name" value="Porin chaperone SurA, peptide-binding domain"/>
    <property type="match status" value="1"/>
</dbReference>
<keyword evidence="6 7" id="KW-0413">Isomerase</keyword>
<evidence type="ECO:0000256" key="2">
    <source>
        <dbReference type="ARBA" id="ARBA00007656"/>
    </source>
</evidence>
<evidence type="ECO:0000256" key="5">
    <source>
        <dbReference type="ARBA" id="ARBA00023110"/>
    </source>
</evidence>
<evidence type="ECO:0000256" key="6">
    <source>
        <dbReference type="ARBA" id="ARBA00023235"/>
    </source>
</evidence>
<proteinExistence type="inferred from homology"/>
<dbReference type="InterPro" id="IPR027304">
    <property type="entry name" value="Trigger_fact/SurA_dom_sf"/>
</dbReference>
<dbReference type="EMBL" id="CP014844">
    <property type="protein sequence ID" value="AMR79306.1"/>
    <property type="molecule type" value="Genomic_DNA"/>
</dbReference>
<dbReference type="STRING" id="1796606.A2G96_17065"/>
<evidence type="ECO:0000256" key="1">
    <source>
        <dbReference type="ARBA" id="ARBA00000971"/>
    </source>
</evidence>
<keyword evidence="4" id="KW-0732">Signal</keyword>
<dbReference type="PANTHER" id="PTHR47245">
    <property type="entry name" value="PEPTIDYLPROLYL ISOMERASE"/>
    <property type="match status" value="1"/>
</dbReference>
<accession>A0A142JMJ4</accession>
<evidence type="ECO:0000256" key="4">
    <source>
        <dbReference type="ARBA" id="ARBA00022729"/>
    </source>
</evidence>
<name>A0A142JMJ4_9BURK</name>
<dbReference type="PROSITE" id="PS50198">
    <property type="entry name" value="PPIC_PPIASE_2"/>
    <property type="match status" value="1"/>
</dbReference>
<dbReference type="Pfam" id="PF00639">
    <property type="entry name" value="Rotamase"/>
    <property type="match status" value="1"/>
</dbReference>
<dbReference type="Proteomes" id="UP000075238">
    <property type="component" value="Chromosome 1"/>
</dbReference>
<evidence type="ECO:0000313" key="10">
    <source>
        <dbReference type="Proteomes" id="UP000075238"/>
    </source>
</evidence>
<gene>
    <name evidence="9" type="ORF">A2G96_17065</name>
</gene>
<dbReference type="SUPFAM" id="SSF109998">
    <property type="entry name" value="Triger factor/SurA peptide-binding domain-like"/>
    <property type="match status" value="1"/>
</dbReference>
<comment type="similarity">
    <text evidence="2">Belongs to the PpiC/parvulin rotamase family.</text>
</comment>
<dbReference type="OrthoDB" id="8717342at2"/>
<dbReference type="InterPro" id="IPR000297">
    <property type="entry name" value="PPIase_PpiC"/>
</dbReference>
<organism evidence="9 10">
    <name type="scientific">Cupriavidus nantongensis</name>
    <dbReference type="NCBI Taxonomy" id="1796606"/>
    <lineage>
        <taxon>Bacteria</taxon>
        <taxon>Pseudomonadati</taxon>
        <taxon>Pseudomonadota</taxon>
        <taxon>Betaproteobacteria</taxon>
        <taxon>Burkholderiales</taxon>
        <taxon>Burkholderiaceae</taxon>
        <taxon>Cupriavidus</taxon>
    </lineage>
</organism>
<keyword evidence="10" id="KW-1185">Reference proteome</keyword>
<protein>
    <recommendedName>
        <fullName evidence="3">peptidylprolyl isomerase</fullName>
        <ecNumber evidence="3">5.2.1.8</ecNumber>
    </recommendedName>
</protein>
<dbReference type="KEGG" id="cnan:A2G96_17065"/>
<dbReference type="RefSeq" id="WP_062801199.1">
    <property type="nucleotide sequence ID" value="NZ_CP014844.1"/>
</dbReference>
<feature type="domain" description="PpiC" evidence="8">
    <location>
        <begin position="123"/>
        <end position="215"/>
    </location>
</feature>
<dbReference type="EC" id="5.2.1.8" evidence="3"/>
<dbReference type="AlphaFoldDB" id="A0A142JMJ4"/>
<dbReference type="PANTHER" id="PTHR47245:SF1">
    <property type="entry name" value="FOLDASE PROTEIN PRSA"/>
    <property type="match status" value="1"/>
</dbReference>
<keyword evidence="5 7" id="KW-0697">Rotamase</keyword>
<dbReference type="InterPro" id="IPR046357">
    <property type="entry name" value="PPIase_dom_sf"/>
</dbReference>